<evidence type="ECO:0000313" key="2">
    <source>
        <dbReference type="Proteomes" id="UP001420932"/>
    </source>
</evidence>
<name>A0AAP0LH57_9MAGN</name>
<evidence type="ECO:0000313" key="1">
    <source>
        <dbReference type="EMBL" id="KAK9168944.1"/>
    </source>
</evidence>
<proteinExistence type="predicted"/>
<organism evidence="1 2">
    <name type="scientific">Stephania yunnanensis</name>
    <dbReference type="NCBI Taxonomy" id="152371"/>
    <lineage>
        <taxon>Eukaryota</taxon>
        <taxon>Viridiplantae</taxon>
        <taxon>Streptophyta</taxon>
        <taxon>Embryophyta</taxon>
        <taxon>Tracheophyta</taxon>
        <taxon>Spermatophyta</taxon>
        <taxon>Magnoliopsida</taxon>
        <taxon>Ranunculales</taxon>
        <taxon>Menispermaceae</taxon>
        <taxon>Menispermoideae</taxon>
        <taxon>Cissampelideae</taxon>
        <taxon>Stephania</taxon>
    </lineage>
</organism>
<reference evidence="1 2" key="1">
    <citation type="submission" date="2024-01" db="EMBL/GenBank/DDBJ databases">
        <title>Genome assemblies of Stephania.</title>
        <authorList>
            <person name="Yang L."/>
        </authorList>
    </citation>
    <scope>NUCLEOTIDE SEQUENCE [LARGE SCALE GENOMIC DNA]</scope>
    <source>
        <strain evidence="1">YNDBR</strain>
        <tissue evidence="1">Leaf</tissue>
    </source>
</reference>
<dbReference type="EMBL" id="JBBNAF010000001">
    <property type="protein sequence ID" value="KAK9168944.1"/>
    <property type="molecule type" value="Genomic_DNA"/>
</dbReference>
<keyword evidence="2" id="KW-1185">Reference proteome</keyword>
<protein>
    <submittedName>
        <fullName evidence="1">Uncharacterized protein</fullName>
    </submittedName>
</protein>
<dbReference type="AlphaFoldDB" id="A0AAP0LH57"/>
<sequence length="74" mass="7566">MDCGSVWVLARFVLLRRSAPSGEDSVVTHHEARQFGGGDGAGVGVGAGVACLAEQVGIVVLNNSTTSVLENINI</sequence>
<comment type="caution">
    <text evidence="1">The sequence shown here is derived from an EMBL/GenBank/DDBJ whole genome shotgun (WGS) entry which is preliminary data.</text>
</comment>
<accession>A0AAP0LH57</accession>
<dbReference type="Proteomes" id="UP001420932">
    <property type="component" value="Unassembled WGS sequence"/>
</dbReference>
<gene>
    <name evidence="1" type="ORF">Syun_001084</name>
</gene>